<name>E6PHX0_9ZZZZ</name>
<protein>
    <submittedName>
        <fullName evidence="1">Uncharacterized protein</fullName>
    </submittedName>
</protein>
<dbReference type="EMBL" id="CABL01000019">
    <property type="protein sequence ID" value="CBH76058.1"/>
    <property type="molecule type" value="Genomic_DNA"/>
</dbReference>
<dbReference type="InterPro" id="IPR015943">
    <property type="entry name" value="WD40/YVTN_repeat-like_dom_sf"/>
</dbReference>
<sequence>MPMMTPPPIVAASTKVLVPGKGYYDYFTADGTRRRIYAAHSGAHDLVVIDADSKRVLRTVRVGPLHGVAVNPSNGHVYTGNGTNKSVSEVDPVAGRVLRTVKVGGPVDAIAYDPATKHIYADEDDGSHLYVIDASSMRLLKTLTLPAKKLEYLAVNPRTHTLYQNLTDRRAIAAIDASTLKVKRIMPTPLLKGNHPLIFDAADNAIIDVGENGKLGVYSTRGTLLHEANFPGGVDQCSYSARRRLLACFGTSLTLFSIRAGGTPELIGQRKIARGMHTGTIDPKSGDIWVGWPEGDRSYVEAFALAPKSR</sequence>
<dbReference type="AlphaFoldDB" id="E6PHX0"/>
<gene>
    <name evidence="1" type="ORF">CARN1_0538</name>
</gene>
<comment type="caution">
    <text evidence="1">The sequence shown here is derived from an EMBL/GenBank/DDBJ whole genome shotgun (WGS) entry which is preliminary data.</text>
</comment>
<organism evidence="1">
    <name type="scientific">mine drainage metagenome</name>
    <dbReference type="NCBI Taxonomy" id="410659"/>
    <lineage>
        <taxon>unclassified sequences</taxon>
        <taxon>metagenomes</taxon>
        <taxon>ecological metagenomes</taxon>
    </lineage>
</organism>
<dbReference type="PANTHER" id="PTHR47197">
    <property type="entry name" value="PROTEIN NIRF"/>
    <property type="match status" value="1"/>
</dbReference>
<dbReference type="Gene3D" id="2.130.10.10">
    <property type="entry name" value="YVTN repeat-like/Quinoprotein amine dehydrogenase"/>
    <property type="match status" value="1"/>
</dbReference>
<dbReference type="PANTHER" id="PTHR47197:SF3">
    <property type="entry name" value="DIHYDRO-HEME D1 DEHYDROGENASE"/>
    <property type="match status" value="1"/>
</dbReference>
<reference evidence="1" key="1">
    <citation type="submission" date="2009-10" db="EMBL/GenBank/DDBJ databases">
        <title>Diversity of trophic interactions inside an arsenic-rich microbial ecosystem.</title>
        <authorList>
            <person name="Bertin P.N."/>
            <person name="Heinrich-Salmeron A."/>
            <person name="Pelletier E."/>
            <person name="Goulhen-Chollet F."/>
            <person name="Arsene-Ploetze F."/>
            <person name="Gallien S."/>
            <person name="Calteau A."/>
            <person name="Vallenet D."/>
            <person name="Casiot C."/>
            <person name="Chane-Woon-Ming B."/>
            <person name="Giloteaux L."/>
            <person name="Barakat M."/>
            <person name="Bonnefoy V."/>
            <person name="Bruneel O."/>
            <person name="Chandler M."/>
            <person name="Cleiss J."/>
            <person name="Duran R."/>
            <person name="Elbaz-Poulichet F."/>
            <person name="Fonknechten N."/>
            <person name="Lauga B."/>
            <person name="Mornico D."/>
            <person name="Ortet P."/>
            <person name="Schaeffer C."/>
            <person name="Siguier P."/>
            <person name="Alexander Thil Smith A."/>
            <person name="Van Dorsselaer A."/>
            <person name="Weissenbach J."/>
            <person name="Medigue C."/>
            <person name="Le Paslier D."/>
        </authorList>
    </citation>
    <scope>NUCLEOTIDE SEQUENCE</scope>
</reference>
<proteinExistence type="predicted"/>
<dbReference type="InterPro" id="IPR051200">
    <property type="entry name" value="Host-pathogen_enzymatic-act"/>
</dbReference>
<dbReference type="InterPro" id="IPR011048">
    <property type="entry name" value="Haem_d1_sf"/>
</dbReference>
<dbReference type="SUPFAM" id="SSF51004">
    <property type="entry name" value="C-terminal (heme d1) domain of cytochrome cd1-nitrite reductase"/>
    <property type="match status" value="1"/>
</dbReference>
<evidence type="ECO:0000313" key="1">
    <source>
        <dbReference type="EMBL" id="CBH76058.1"/>
    </source>
</evidence>
<accession>E6PHX0</accession>